<proteinExistence type="predicted"/>
<gene>
    <name evidence="2" type="ORF">AMTR_s00046p00156980</name>
</gene>
<dbReference type="Proteomes" id="UP000017836">
    <property type="component" value="Unassembled WGS sequence"/>
</dbReference>
<evidence type="ECO:0000313" key="3">
    <source>
        <dbReference type="Proteomes" id="UP000017836"/>
    </source>
</evidence>
<dbReference type="HOGENOM" id="CLU_1572762_0_0_1"/>
<organism evidence="2 3">
    <name type="scientific">Amborella trichopoda</name>
    <dbReference type="NCBI Taxonomy" id="13333"/>
    <lineage>
        <taxon>Eukaryota</taxon>
        <taxon>Viridiplantae</taxon>
        <taxon>Streptophyta</taxon>
        <taxon>Embryophyta</taxon>
        <taxon>Tracheophyta</taxon>
        <taxon>Spermatophyta</taxon>
        <taxon>Magnoliopsida</taxon>
        <taxon>Amborellales</taxon>
        <taxon>Amborellaceae</taxon>
        <taxon>Amborella</taxon>
    </lineage>
</organism>
<protein>
    <submittedName>
        <fullName evidence="2">Uncharacterized protein</fullName>
    </submittedName>
</protein>
<name>U5DC64_AMBTC</name>
<evidence type="ECO:0000256" key="1">
    <source>
        <dbReference type="SAM" id="MobiDB-lite"/>
    </source>
</evidence>
<keyword evidence="3" id="KW-1185">Reference proteome</keyword>
<dbReference type="Gramene" id="ERN18008">
    <property type="protein sequence ID" value="ERN18008"/>
    <property type="gene ID" value="AMTR_s00046p00156980"/>
</dbReference>
<dbReference type="AlphaFoldDB" id="U5DC64"/>
<dbReference type="EMBL" id="KI392290">
    <property type="protein sequence ID" value="ERN18008.1"/>
    <property type="molecule type" value="Genomic_DNA"/>
</dbReference>
<feature type="region of interest" description="Disordered" evidence="1">
    <location>
        <begin position="1"/>
        <end position="22"/>
    </location>
</feature>
<accession>U5DC64</accession>
<reference evidence="3" key="1">
    <citation type="journal article" date="2013" name="Science">
        <title>The Amborella genome and the evolution of flowering plants.</title>
        <authorList>
            <consortium name="Amborella Genome Project"/>
        </authorList>
    </citation>
    <scope>NUCLEOTIDE SEQUENCE [LARGE SCALE GENOMIC DNA]</scope>
</reference>
<sequence length="170" mass="19502">MLDSTIRVPNSPSSVDNKHPTPPTTTTHLLFFLSSFHPPQSLMQLDSEETEMIGRVEGNINLMQNVIGFMHDGLPMISAMHLRAKLKVEVGELKSLPNAIGPEYHLPYLLPSTSEEPIWRCNQRRLQTPFFPRNENPKTEHLRPWLPNQEKRPFEVLSQVLSKDPCDNRN</sequence>
<evidence type="ECO:0000313" key="2">
    <source>
        <dbReference type="EMBL" id="ERN18008.1"/>
    </source>
</evidence>